<dbReference type="RefSeq" id="WP_290364632.1">
    <property type="nucleotide sequence ID" value="NZ_JAUFQU010000001.1"/>
</dbReference>
<evidence type="ECO:0000313" key="2">
    <source>
        <dbReference type="Proteomes" id="UP001242368"/>
    </source>
</evidence>
<name>A0ABT8CXP8_9FLAO</name>
<dbReference type="EMBL" id="JAUFQU010000001">
    <property type="protein sequence ID" value="MDN3708781.1"/>
    <property type="molecule type" value="Genomic_DNA"/>
</dbReference>
<organism evidence="1 2">
    <name type="scientific">Paenimyroides ceti</name>
    <dbReference type="NCBI Taxonomy" id="395087"/>
    <lineage>
        <taxon>Bacteria</taxon>
        <taxon>Pseudomonadati</taxon>
        <taxon>Bacteroidota</taxon>
        <taxon>Flavobacteriia</taxon>
        <taxon>Flavobacteriales</taxon>
        <taxon>Flavobacteriaceae</taxon>
        <taxon>Paenimyroides</taxon>
    </lineage>
</organism>
<sequence length="57" mass="6671">MVNLHQKFYILTSDPTCIIQKKVKSAFYEEIQSDDTLNYLSVLLKSIVSKDYISRLE</sequence>
<reference evidence="2" key="1">
    <citation type="journal article" date="2019" name="Int. J. Syst. Evol. Microbiol.">
        <title>The Global Catalogue of Microorganisms (GCM) 10K type strain sequencing project: providing services to taxonomists for standard genome sequencing and annotation.</title>
        <authorList>
            <consortium name="The Broad Institute Genomics Platform"/>
            <consortium name="The Broad Institute Genome Sequencing Center for Infectious Disease"/>
            <person name="Wu L."/>
            <person name="Ma J."/>
        </authorList>
    </citation>
    <scope>NUCLEOTIDE SEQUENCE [LARGE SCALE GENOMIC DNA]</scope>
    <source>
        <strain evidence="2">CECT 7184</strain>
    </source>
</reference>
<dbReference type="Proteomes" id="UP001242368">
    <property type="component" value="Unassembled WGS sequence"/>
</dbReference>
<protein>
    <submittedName>
        <fullName evidence="1">Uncharacterized protein</fullName>
    </submittedName>
</protein>
<comment type="caution">
    <text evidence="1">The sequence shown here is derived from an EMBL/GenBank/DDBJ whole genome shotgun (WGS) entry which is preliminary data.</text>
</comment>
<evidence type="ECO:0000313" key="1">
    <source>
        <dbReference type="EMBL" id="MDN3708781.1"/>
    </source>
</evidence>
<accession>A0ABT8CXP8</accession>
<gene>
    <name evidence="1" type="ORF">QW060_16890</name>
</gene>
<keyword evidence="2" id="KW-1185">Reference proteome</keyword>
<proteinExistence type="predicted"/>